<evidence type="ECO:0000256" key="6">
    <source>
        <dbReference type="ARBA" id="ARBA00022989"/>
    </source>
</evidence>
<feature type="transmembrane region" description="Helical" evidence="9">
    <location>
        <begin position="208"/>
        <end position="229"/>
    </location>
</feature>
<feature type="transmembrane region" description="Helical" evidence="9">
    <location>
        <begin position="164"/>
        <end position="188"/>
    </location>
</feature>
<keyword evidence="5 8" id="KW-0812">Transmembrane</keyword>
<keyword evidence="11" id="KW-1185">Reference proteome</keyword>
<dbReference type="RefSeq" id="WP_408090173.1">
    <property type="nucleotide sequence ID" value="NZ_JBELPY010000005.1"/>
</dbReference>
<comment type="subcellular location">
    <subcellularLocation>
        <location evidence="1">Cell membrane</location>
        <topology evidence="1">Multi-pass membrane protein</topology>
    </subcellularLocation>
</comment>
<dbReference type="PANTHER" id="PTHR19139:SF199">
    <property type="entry name" value="MIP17260P"/>
    <property type="match status" value="1"/>
</dbReference>
<dbReference type="Gene3D" id="1.20.1080.10">
    <property type="entry name" value="Glycerol uptake facilitator protein"/>
    <property type="match status" value="1"/>
</dbReference>
<feature type="transmembrane region" description="Helical" evidence="9">
    <location>
        <begin position="7"/>
        <end position="30"/>
    </location>
</feature>
<dbReference type="Pfam" id="PF00230">
    <property type="entry name" value="MIP"/>
    <property type="match status" value="1"/>
</dbReference>
<gene>
    <name evidence="10" type="primary">aqpZ</name>
    <name evidence="10" type="ORF">ABS765_10175</name>
</gene>
<evidence type="ECO:0000256" key="7">
    <source>
        <dbReference type="ARBA" id="ARBA00023136"/>
    </source>
</evidence>
<reference evidence="10 11" key="1">
    <citation type="submission" date="2024-06" db="EMBL/GenBank/DDBJ databases">
        <authorList>
            <person name="Kaempfer P."/>
            <person name="Viver T."/>
        </authorList>
    </citation>
    <scope>NUCLEOTIDE SEQUENCE [LARGE SCALE GENOMIC DNA]</scope>
    <source>
        <strain evidence="10 11">ST-37</strain>
    </source>
</reference>
<dbReference type="NCBIfam" id="TIGR00861">
    <property type="entry name" value="MIP"/>
    <property type="match status" value="1"/>
</dbReference>
<proteinExistence type="inferred from homology"/>
<name>A0ABW8Y3R6_9FLAO</name>
<evidence type="ECO:0000256" key="1">
    <source>
        <dbReference type="ARBA" id="ARBA00004651"/>
    </source>
</evidence>
<dbReference type="SUPFAM" id="SSF81338">
    <property type="entry name" value="Aquaporin-like"/>
    <property type="match status" value="1"/>
</dbReference>
<keyword evidence="7 9" id="KW-0472">Membrane</keyword>
<dbReference type="EMBL" id="JBELPY010000005">
    <property type="protein sequence ID" value="MFL9834392.1"/>
    <property type="molecule type" value="Genomic_DNA"/>
</dbReference>
<feature type="transmembrane region" description="Helical" evidence="9">
    <location>
        <begin position="83"/>
        <end position="105"/>
    </location>
</feature>
<evidence type="ECO:0000256" key="5">
    <source>
        <dbReference type="ARBA" id="ARBA00022692"/>
    </source>
</evidence>
<evidence type="ECO:0000256" key="2">
    <source>
        <dbReference type="ARBA" id="ARBA00006175"/>
    </source>
</evidence>
<dbReference type="InterPro" id="IPR034294">
    <property type="entry name" value="Aquaporin_transptr"/>
</dbReference>
<evidence type="ECO:0000256" key="4">
    <source>
        <dbReference type="ARBA" id="ARBA00022475"/>
    </source>
</evidence>
<dbReference type="InterPro" id="IPR022357">
    <property type="entry name" value="MIP_CS"/>
</dbReference>
<dbReference type="PANTHER" id="PTHR19139">
    <property type="entry name" value="AQUAPORIN TRANSPORTER"/>
    <property type="match status" value="1"/>
</dbReference>
<keyword evidence="3 8" id="KW-0813">Transport</keyword>
<organism evidence="10 11">
    <name type="scientific">Chryseobacterium terrae</name>
    <dbReference type="NCBI Taxonomy" id="3163299"/>
    <lineage>
        <taxon>Bacteria</taxon>
        <taxon>Pseudomonadati</taxon>
        <taxon>Bacteroidota</taxon>
        <taxon>Flavobacteriia</taxon>
        <taxon>Flavobacteriales</taxon>
        <taxon>Weeksellaceae</taxon>
        <taxon>Chryseobacterium group</taxon>
        <taxon>Chryseobacterium</taxon>
    </lineage>
</organism>
<keyword evidence="4" id="KW-1003">Cell membrane</keyword>
<dbReference type="InterPro" id="IPR023271">
    <property type="entry name" value="Aquaporin-like"/>
</dbReference>
<evidence type="ECO:0000256" key="8">
    <source>
        <dbReference type="RuleBase" id="RU000477"/>
    </source>
</evidence>
<dbReference type="PRINTS" id="PR00783">
    <property type="entry name" value="MINTRINSICP"/>
</dbReference>
<feature type="transmembrane region" description="Helical" evidence="9">
    <location>
        <begin position="131"/>
        <end position="152"/>
    </location>
</feature>
<evidence type="ECO:0000256" key="9">
    <source>
        <dbReference type="SAM" id="Phobius"/>
    </source>
</evidence>
<sequence length="237" mass="24520">MSKTSKFIAEMLGTMVLVLMGCGSAVIAGADGTTGVGLLGISFAFGLSVVAMAYAIGHISGCHINPAISIAMTVAGRMKISEAITYIIAQIIGAIIGAGILYLIIMNHPTGAVKPWALGSNGWGIGYLDQYNTMAAFIAEFIFTFIFLMVILGSTSTKNINGGFAGLAIGFSLVLIHIVGIKITGVSVNPARSIGPAVFAGGEALTQLWLFITAPVLGGIFAAFTYNLLIEKPELAK</sequence>
<dbReference type="Proteomes" id="UP001629058">
    <property type="component" value="Unassembled WGS sequence"/>
</dbReference>
<feature type="transmembrane region" description="Helical" evidence="9">
    <location>
        <begin position="36"/>
        <end position="62"/>
    </location>
</feature>
<evidence type="ECO:0000313" key="11">
    <source>
        <dbReference type="Proteomes" id="UP001629058"/>
    </source>
</evidence>
<dbReference type="PROSITE" id="PS00221">
    <property type="entry name" value="MIP"/>
    <property type="match status" value="1"/>
</dbReference>
<protein>
    <submittedName>
        <fullName evidence="10">Aquaporin Z</fullName>
    </submittedName>
</protein>
<dbReference type="NCBIfam" id="NF003838">
    <property type="entry name" value="PRK05420.1"/>
    <property type="match status" value="1"/>
</dbReference>
<evidence type="ECO:0000256" key="3">
    <source>
        <dbReference type="ARBA" id="ARBA00022448"/>
    </source>
</evidence>
<comment type="caution">
    <text evidence="10">The sequence shown here is derived from an EMBL/GenBank/DDBJ whole genome shotgun (WGS) entry which is preliminary data.</text>
</comment>
<comment type="similarity">
    <text evidence="2 8">Belongs to the MIP/aquaporin (TC 1.A.8) family.</text>
</comment>
<keyword evidence="6 9" id="KW-1133">Transmembrane helix</keyword>
<dbReference type="InterPro" id="IPR000425">
    <property type="entry name" value="MIP"/>
</dbReference>
<dbReference type="PROSITE" id="PS51257">
    <property type="entry name" value="PROKAR_LIPOPROTEIN"/>
    <property type="match status" value="1"/>
</dbReference>
<evidence type="ECO:0000313" key="10">
    <source>
        <dbReference type="EMBL" id="MFL9834392.1"/>
    </source>
</evidence>
<accession>A0ABW8Y3R6</accession>